<dbReference type="GO" id="GO:0016226">
    <property type="term" value="P:iron-sulfur cluster assembly"/>
    <property type="evidence" value="ECO:0007669"/>
    <property type="project" value="InterPro"/>
</dbReference>
<dbReference type="AlphaFoldDB" id="A0AA41YLN4"/>
<dbReference type="InterPro" id="IPR035903">
    <property type="entry name" value="HesB-like_dom_sf"/>
</dbReference>
<evidence type="ECO:0000313" key="3">
    <source>
        <dbReference type="Proteomes" id="UP001165679"/>
    </source>
</evidence>
<dbReference type="GO" id="GO:0051539">
    <property type="term" value="F:4 iron, 4 sulfur cluster binding"/>
    <property type="evidence" value="ECO:0007669"/>
    <property type="project" value="TreeGrafter"/>
</dbReference>
<gene>
    <name evidence="2" type="primary">erpA</name>
    <name evidence="2" type="ORF">OL599_14300</name>
</gene>
<dbReference type="Pfam" id="PF01521">
    <property type="entry name" value="Fe-S_biosyn"/>
    <property type="match status" value="1"/>
</dbReference>
<dbReference type="SUPFAM" id="SSF89360">
    <property type="entry name" value="HesB-like domain"/>
    <property type="match status" value="1"/>
</dbReference>
<reference evidence="2" key="1">
    <citation type="submission" date="2022-09" db="EMBL/GenBank/DDBJ databases">
        <title>Rhodovastum sp. nov. RN2-1 isolated from soil in Seongnam, South Korea.</title>
        <authorList>
            <person name="Le N.T."/>
        </authorList>
    </citation>
    <scope>NUCLEOTIDE SEQUENCE</scope>
    <source>
        <strain evidence="2">RN2-1</strain>
    </source>
</reference>
<evidence type="ECO:0000313" key="2">
    <source>
        <dbReference type="EMBL" id="MCW3475749.1"/>
    </source>
</evidence>
<dbReference type="NCBIfam" id="TIGR00049">
    <property type="entry name" value="iron-sulfur cluster assembly accessory protein"/>
    <property type="match status" value="1"/>
</dbReference>
<feature type="domain" description="Core" evidence="1">
    <location>
        <begin position="14"/>
        <end position="112"/>
    </location>
</feature>
<sequence length="118" mass="12372">MDSTTDSVSLAPFRLTDRAAERIAEIVSAQGGDAALRVEVLAGGCSGFQYRFDLDRTQAEDDLVIEHNGARVFIDPASLDLLAGAELDYADALMGSHFAVRNPNASSSCGCGTSFAVA</sequence>
<dbReference type="PANTHER" id="PTHR43011:SF1">
    <property type="entry name" value="IRON-SULFUR CLUSTER ASSEMBLY 2 HOMOLOG, MITOCHONDRIAL"/>
    <property type="match status" value="1"/>
</dbReference>
<dbReference type="InterPro" id="IPR017870">
    <property type="entry name" value="FeS_cluster_insertion_CS"/>
</dbReference>
<dbReference type="GO" id="GO:0005506">
    <property type="term" value="F:iron ion binding"/>
    <property type="evidence" value="ECO:0007669"/>
    <property type="project" value="TreeGrafter"/>
</dbReference>
<keyword evidence="3" id="KW-1185">Reference proteome</keyword>
<reference evidence="2" key="2">
    <citation type="submission" date="2022-10" db="EMBL/GenBank/DDBJ databases">
        <authorList>
            <person name="Trinh H.N."/>
        </authorList>
    </citation>
    <scope>NUCLEOTIDE SEQUENCE</scope>
    <source>
        <strain evidence="2">RN2-1</strain>
    </source>
</reference>
<dbReference type="RefSeq" id="WP_264714473.1">
    <property type="nucleotide sequence ID" value="NZ_JAPDNT010000011.1"/>
</dbReference>
<dbReference type="InterPro" id="IPR000361">
    <property type="entry name" value="ATAP_core_dom"/>
</dbReference>
<dbReference type="PROSITE" id="PS01152">
    <property type="entry name" value="HESB"/>
    <property type="match status" value="1"/>
</dbReference>
<dbReference type="Gene3D" id="2.60.300.12">
    <property type="entry name" value="HesB-like domain"/>
    <property type="match status" value="1"/>
</dbReference>
<organism evidence="2 3">
    <name type="scientific">Limobrevibacterium gyesilva</name>
    <dbReference type="NCBI Taxonomy" id="2991712"/>
    <lineage>
        <taxon>Bacteria</taxon>
        <taxon>Pseudomonadati</taxon>
        <taxon>Pseudomonadota</taxon>
        <taxon>Alphaproteobacteria</taxon>
        <taxon>Acetobacterales</taxon>
        <taxon>Acetobacteraceae</taxon>
        <taxon>Limobrevibacterium</taxon>
    </lineage>
</organism>
<comment type="caution">
    <text evidence="2">The sequence shown here is derived from an EMBL/GenBank/DDBJ whole genome shotgun (WGS) entry which is preliminary data.</text>
</comment>
<proteinExistence type="predicted"/>
<dbReference type="InterPro" id="IPR016092">
    <property type="entry name" value="ATAP"/>
</dbReference>
<protein>
    <submittedName>
        <fullName evidence="2">Iron-sulfur cluster insertion protein ErpA</fullName>
    </submittedName>
</protein>
<dbReference type="PANTHER" id="PTHR43011">
    <property type="entry name" value="IRON-SULFUR CLUSTER ASSEMBLY 2 HOMOLOG, MITOCHONDRIAL"/>
    <property type="match status" value="1"/>
</dbReference>
<dbReference type="EMBL" id="JAPDNT010000011">
    <property type="protein sequence ID" value="MCW3475749.1"/>
    <property type="molecule type" value="Genomic_DNA"/>
</dbReference>
<name>A0AA41YLN4_9PROT</name>
<dbReference type="NCBIfam" id="NF010147">
    <property type="entry name" value="PRK13623.1"/>
    <property type="match status" value="1"/>
</dbReference>
<evidence type="ECO:0000259" key="1">
    <source>
        <dbReference type="Pfam" id="PF01521"/>
    </source>
</evidence>
<dbReference type="GO" id="GO:0051537">
    <property type="term" value="F:2 iron, 2 sulfur cluster binding"/>
    <property type="evidence" value="ECO:0007669"/>
    <property type="project" value="TreeGrafter"/>
</dbReference>
<dbReference type="Proteomes" id="UP001165679">
    <property type="component" value="Unassembled WGS sequence"/>
</dbReference>
<accession>A0AA41YLN4</accession>